<dbReference type="GO" id="GO:0000381">
    <property type="term" value="P:regulation of alternative mRNA splicing, via spliceosome"/>
    <property type="evidence" value="ECO:0007669"/>
    <property type="project" value="InterPro"/>
</dbReference>
<reference evidence="9" key="1">
    <citation type="submission" date="2022-07" db="EMBL/GenBank/DDBJ databases">
        <title>Evaluation of T. orientalis genome assembly methods using nanopore sequencing and analysis of variation between genomes.</title>
        <authorList>
            <person name="Yam J."/>
            <person name="Micallef M.L."/>
            <person name="Liu M."/>
            <person name="Djordjevic S.P."/>
            <person name="Bogema D.R."/>
            <person name="Jenkins C."/>
        </authorList>
    </citation>
    <scope>NUCLEOTIDE SEQUENCE</scope>
    <source>
        <strain evidence="9">Fish Creek</strain>
    </source>
</reference>
<dbReference type="AlphaFoldDB" id="A0A976QPU1"/>
<evidence type="ECO:0000256" key="1">
    <source>
        <dbReference type="ARBA" id="ARBA00004123"/>
    </source>
</evidence>
<dbReference type="InterPro" id="IPR033757">
    <property type="entry name" value="WTAP"/>
</dbReference>
<dbReference type="Gene3D" id="1.25.40.10">
    <property type="entry name" value="Tetratricopeptide repeat domain"/>
    <property type="match status" value="1"/>
</dbReference>
<feature type="coiled-coil region" evidence="7">
    <location>
        <begin position="142"/>
        <end position="169"/>
    </location>
</feature>
<evidence type="ECO:0000256" key="8">
    <source>
        <dbReference type="SAM" id="MobiDB-lite"/>
    </source>
</evidence>
<dbReference type="Pfam" id="PF17098">
    <property type="entry name" value="Wtap"/>
    <property type="match status" value="1"/>
</dbReference>
<dbReference type="InterPro" id="IPR002885">
    <property type="entry name" value="PPR_rpt"/>
</dbReference>
<gene>
    <name evidence="9" type="ORF">MACJ_000494</name>
</gene>
<feature type="region of interest" description="Disordered" evidence="8">
    <location>
        <begin position="392"/>
        <end position="431"/>
    </location>
</feature>
<dbReference type="PROSITE" id="PS51375">
    <property type="entry name" value="PPR"/>
    <property type="match status" value="1"/>
</dbReference>
<feature type="compositionally biased region" description="Low complexity" evidence="8">
    <location>
        <begin position="200"/>
        <end position="215"/>
    </location>
</feature>
<dbReference type="InterPro" id="IPR011990">
    <property type="entry name" value="TPR-like_helical_dom_sf"/>
</dbReference>
<proteinExistence type="inferred from homology"/>
<evidence type="ECO:0000256" key="6">
    <source>
        <dbReference type="PROSITE-ProRule" id="PRU00708"/>
    </source>
</evidence>
<evidence type="ECO:0000256" key="2">
    <source>
        <dbReference type="ARBA" id="ARBA00010313"/>
    </source>
</evidence>
<protein>
    <submittedName>
        <fullName evidence="9">Uncharacterized protein</fullName>
    </submittedName>
</protein>
<name>A0A976QPU1_THEOR</name>
<keyword evidence="3" id="KW-0507">mRNA processing</keyword>
<keyword evidence="5" id="KW-0539">Nucleus</keyword>
<dbReference type="GO" id="GO:0008380">
    <property type="term" value="P:RNA splicing"/>
    <property type="evidence" value="ECO:0007669"/>
    <property type="project" value="UniProtKB-KW"/>
</dbReference>
<feature type="region of interest" description="Disordered" evidence="8">
    <location>
        <begin position="183"/>
        <end position="237"/>
    </location>
</feature>
<accession>A0A976QPU1</accession>
<sequence length="565" mass="63523">MTSEVKLVDMIDTINGMNDVDSVKSYCLSVISTLQKELQKTKFRVEDFRNSHGIDSNNLNSRVIHINTDPVINGVILHLRKKLLNLSGQVEYYKQALDAREYTHESKMGQHLISKVHSLQVENDELSQMLFESQVQPFEFELSNEKEMNKALDKKLKALHQLNAQLKKDNDYLAKKVSDLRSKKSSETALKKSHKDSYSKRSSSGGRRSSSARRSTSPKRRERTHSPRHSRQIGPLDVEVPLNVRGAGIAPPGQDTELLFHVLLTQFYSPACPNVMNLFSYIFIVFGVKFSISLAPLLEVNRPPYSLVNVNLERDSHVDSVSELSSNEKNSRKIEFMTRMQFRRENSDSKFLKLDKDQHQNYMSTPHTLPTPIFAPVGLCDDSRNVNKALKSIRKQLGPPRRLDNGPYKDSSKDTPETSSPYTSKGDGDSAGSSAIIYDGNSACASSSTIANHSSVPNTDLTAQGANTSDSALRFQINSRNRYHKSLWIAMKKRDSLSFDRTCQQLRNSGLGLDAVSYTLMINGTLMFSKSSDMDQALGMVEEMKEAGIHPCFIRFLSVSAYSIY</sequence>
<evidence type="ECO:0000313" key="9">
    <source>
        <dbReference type="EMBL" id="UKJ88051.2"/>
    </source>
</evidence>
<feature type="compositionally biased region" description="Basic and acidic residues" evidence="8">
    <location>
        <begin position="183"/>
        <end position="199"/>
    </location>
</feature>
<evidence type="ECO:0000256" key="7">
    <source>
        <dbReference type="SAM" id="Coils"/>
    </source>
</evidence>
<evidence type="ECO:0000313" key="10">
    <source>
        <dbReference type="Proteomes" id="UP000244803"/>
    </source>
</evidence>
<evidence type="ECO:0000256" key="3">
    <source>
        <dbReference type="ARBA" id="ARBA00022664"/>
    </source>
</evidence>
<feature type="compositionally biased region" description="Basic residues" evidence="8">
    <location>
        <begin position="216"/>
        <end position="231"/>
    </location>
</feature>
<feature type="repeat" description="PPR" evidence="6">
    <location>
        <begin position="514"/>
        <end position="551"/>
    </location>
</feature>
<comment type="similarity">
    <text evidence="2">Belongs to the fl(2)d family.</text>
</comment>
<evidence type="ECO:0000256" key="4">
    <source>
        <dbReference type="ARBA" id="ARBA00023187"/>
    </source>
</evidence>
<dbReference type="EMBL" id="CP056065">
    <property type="protein sequence ID" value="UKJ88051.2"/>
    <property type="molecule type" value="Genomic_DNA"/>
</dbReference>
<dbReference type="OrthoDB" id="361939at2759"/>
<dbReference type="Proteomes" id="UP000244803">
    <property type="component" value="Chromosome 1"/>
</dbReference>
<dbReference type="PANTHER" id="PTHR15217">
    <property type="entry name" value="WILMS' TUMOR 1-ASSOCIATING PROTEIN"/>
    <property type="match status" value="1"/>
</dbReference>
<dbReference type="GO" id="GO:0016556">
    <property type="term" value="P:mRNA modification"/>
    <property type="evidence" value="ECO:0007669"/>
    <property type="project" value="InterPro"/>
</dbReference>
<keyword evidence="4" id="KW-0508">mRNA splicing</keyword>
<keyword evidence="7" id="KW-0175">Coiled coil</keyword>
<dbReference type="PANTHER" id="PTHR15217:SF0">
    <property type="entry name" value="PRE-MRNA-SPLICING REGULATOR WTAP"/>
    <property type="match status" value="1"/>
</dbReference>
<dbReference type="GO" id="GO:0005634">
    <property type="term" value="C:nucleus"/>
    <property type="evidence" value="ECO:0007669"/>
    <property type="project" value="UniProtKB-SubCell"/>
</dbReference>
<comment type="subcellular location">
    <subcellularLocation>
        <location evidence="1">Nucleus</location>
    </subcellularLocation>
</comment>
<organism evidence="9 10">
    <name type="scientific">Theileria orientalis</name>
    <dbReference type="NCBI Taxonomy" id="68886"/>
    <lineage>
        <taxon>Eukaryota</taxon>
        <taxon>Sar</taxon>
        <taxon>Alveolata</taxon>
        <taxon>Apicomplexa</taxon>
        <taxon>Aconoidasida</taxon>
        <taxon>Piroplasmida</taxon>
        <taxon>Theileriidae</taxon>
        <taxon>Theileria</taxon>
    </lineage>
</organism>
<evidence type="ECO:0000256" key="5">
    <source>
        <dbReference type="ARBA" id="ARBA00023242"/>
    </source>
</evidence>
<dbReference type="GO" id="GO:0006397">
    <property type="term" value="P:mRNA processing"/>
    <property type="evidence" value="ECO:0007669"/>
    <property type="project" value="UniProtKB-KW"/>
</dbReference>